<evidence type="ECO:0000256" key="2">
    <source>
        <dbReference type="SAM" id="SignalP"/>
    </source>
</evidence>
<accession>G0RYJ7</accession>
<organism evidence="4">
    <name type="scientific">Chaetomium thermophilum (strain DSM 1495 / CBS 144.50 / IMI 039719)</name>
    <name type="common">Thermochaetoides thermophila</name>
    <dbReference type="NCBI Taxonomy" id="759272"/>
    <lineage>
        <taxon>Eukaryota</taxon>
        <taxon>Fungi</taxon>
        <taxon>Dikarya</taxon>
        <taxon>Ascomycota</taxon>
        <taxon>Pezizomycotina</taxon>
        <taxon>Sordariomycetes</taxon>
        <taxon>Sordariomycetidae</taxon>
        <taxon>Sordariales</taxon>
        <taxon>Chaetomiaceae</taxon>
        <taxon>Thermochaetoides</taxon>
    </lineage>
</organism>
<gene>
    <name evidence="3" type="ORF">CTHT_0006940</name>
</gene>
<dbReference type="eggNOG" id="ENOG502QRXF">
    <property type="taxonomic scope" value="Eukaryota"/>
</dbReference>
<dbReference type="InterPro" id="IPR052577">
    <property type="entry name" value="VWA7"/>
</dbReference>
<dbReference type="GeneID" id="18254732"/>
<feature type="compositionally biased region" description="Polar residues" evidence="1">
    <location>
        <begin position="615"/>
        <end position="649"/>
    </location>
</feature>
<dbReference type="AlphaFoldDB" id="G0RYJ7"/>
<dbReference type="PANTHER" id="PTHR14905:SF7">
    <property type="entry name" value="VON WILLEBRAND FACTOR A DOMAIN-CONTAINING PROTEIN 7"/>
    <property type="match status" value="1"/>
</dbReference>
<dbReference type="EMBL" id="GL988032">
    <property type="protein sequence ID" value="EGS23983.1"/>
    <property type="molecule type" value="Genomic_DNA"/>
</dbReference>
<evidence type="ECO:0000313" key="4">
    <source>
        <dbReference type="Proteomes" id="UP000008066"/>
    </source>
</evidence>
<keyword evidence="2" id="KW-0732">Signal</keyword>
<keyword evidence="4" id="KW-1185">Reference proteome</keyword>
<feature type="signal peptide" evidence="2">
    <location>
        <begin position="1"/>
        <end position="28"/>
    </location>
</feature>
<feature type="region of interest" description="Disordered" evidence="1">
    <location>
        <begin position="587"/>
        <end position="764"/>
    </location>
</feature>
<feature type="compositionally biased region" description="Low complexity" evidence="1">
    <location>
        <begin position="651"/>
        <end position="681"/>
    </location>
</feature>
<feature type="chain" id="PRO_5003409137" evidence="2">
    <location>
        <begin position="29"/>
        <end position="764"/>
    </location>
</feature>
<reference evidence="3 4" key="1">
    <citation type="journal article" date="2011" name="Cell">
        <title>Insight into structure and assembly of the nuclear pore complex by utilizing the genome of a eukaryotic thermophile.</title>
        <authorList>
            <person name="Amlacher S."/>
            <person name="Sarges P."/>
            <person name="Flemming D."/>
            <person name="van Noort V."/>
            <person name="Kunze R."/>
            <person name="Devos D.P."/>
            <person name="Arumugam M."/>
            <person name="Bork P."/>
            <person name="Hurt E."/>
        </authorList>
    </citation>
    <scope>NUCLEOTIDE SEQUENCE [LARGE SCALE GENOMIC DNA]</scope>
    <source>
        <strain evidence="4">DSM 1495 / CBS 144.50 / IMI 039719</strain>
    </source>
</reference>
<sequence>MAGLRLGWGTMLLAFAILLVVLPDKAAAFGAGNIPSIAQVEGHNWRHGDIEDTIKTLAFLYGKKWSSMMIARVYFGNWLRDYSQAVDVGSLTKVNAATIRVLVWVLSFLANGYATGEFEVTEERLGVYRPEEHIDNPLGYADGQDARKYDPRLRAPVDKRELEIDPRTGMKNYIANESGGWATSAGYLRWSFARSIHFGRVYTSGAHGTSGRESDLCEALRCLGQALHCLEDFPAHSNYCELALIELGYRDVFPHVGRDTKINLRGKMVYPLVTGTFGAVDFLHSVLGEANDHFTQSEIDEMDTALRNAEHSGDGSYSSQRGFFGSSSNSGNDFISLLSQMPTVGNDFAAQARNLRAAASAQEQENARVSGSPDVNPTFDAVKIAAQIYPILEFRDKIVRAISNTISKIPGLENLLESISERLTIFILSLLAPFVRPLINQASKLLKEGSSGLIETSASSQFEPWNNPRCDNPTHSMLSKDHFTNILNSCAGRVAATIVAYVVPRVVYAWENPGVPVDEVVNDVLRALHHPAARDERVEIQREMFETVRKWTQETPYRHQLNHLLSAESVRNHKNHVLSSEMQQLQLSASTSSRGVPGHGGCGHGLEGHGKPANSLWNQLKKQGQLSLQTENTRPSSTGTHGSAHSPVSMTGHAASYYSSATTSSPSPAYSSGAGYGSPHHVQSPTGYGHGHGQAAGYYHPQTSPPAGYYGQQQPAPYGGHHGYGQAPASPHGYYPPGPGHHGGYPGSPHHQGPPGGGWGYPRY</sequence>
<dbReference type="PANTHER" id="PTHR14905">
    <property type="entry name" value="NG37"/>
    <property type="match status" value="1"/>
</dbReference>
<dbReference type="InterPro" id="IPR010816">
    <property type="entry name" value="Het-C"/>
</dbReference>
<dbReference type="HOGENOM" id="CLU_010063_0_1_1"/>
<evidence type="ECO:0000313" key="3">
    <source>
        <dbReference type="EMBL" id="EGS23983.1"/>
    </source>
</evidence>
<proteinExistence type="predicted"/>
<protein>
    <submittedName>
        <fullName evidence="3">Heterokaryon incompatibility protein HET-C-like protein</fullName>
    </submittedName>
</protein>
<dbReference type="OrthoDB" id="2506204at2759"/>
<dbReference type="OMA" id="AFIKGHK"/>
<feature type="compositionally biased region" description="Gly residues" evidence="1">
    <location>
        <begin position="754"/>
        <end position="764"/>
    </location>
</feature>
<name>G0RYJ7_CHATD</name>
<dbReference type="Pfam" id="PF07217">
    <property type="entry name" value="Het-C"/>
    <property type="match status" value="1"/>
</dbReference>
<dbReference type="KEGG" id="cthr:CTHT_0006940"/>
<dbReference type="Proteomes" id="UP000008066">
    <property type="component" value="Unassembled WGS sequence"/>
</dbReference>
<dbReference type="STRING" id="759272.G0RYJ7"/>
<evidence type="ECO:0000256" key="1">
    <source>
        <dbReference type="SAM" id="MobiDB-lite"/>
    </source>
</evidence>
<dbReference type="RefSeq" id="XP_006691225.1">
    <property type="nucleotide sequence ID" value="XM_006691162.1"/>
</dbReference>